<dbReference type="Gene3D" id="4.10.1000.10">
    <property type="entry name" value="Zinc finger, CCCH-type"/>
    <property type="match status" value="2"/>
</dbReference>
<feature type="region of interest" description="Disordered" evidence="7">
    <location>
        <begin position="418"/>
        <end position="547"/>
    </location>
</feature>
<keyword evidence="2" id="KW-0677">Repeat</keyword>
<feature type="domain" description="C3H1-type" evidence="8">
    <location>
        <begin position="119"/>
        <end position="146"/>
    </location>
</feature>
<dbReference type="PROSITE" id="PS50103">
    <property type="entry name" value="ZF_C3H1"/>
    <property type="match status" value="3"/>
</dbReference>
<dbReference type="Proteomes" id="UP001346149">
    <property type="component" value="Unassembled WGS sequence"/>
</dbReference>
<evidence type="ECO:0000256" key="1">
    <source>
        <dbReference type="ARBA" id="ARBA00022723"/>
    </source>
</evidence>
<protein>
    <recommendedName>
        <fullName evidence="8">C3H1-type domain-containing protein</fullName>
    </recommendedName>
</protein>
<feature type="compositionally biased region" description="Basic and acidic residues" evidence="7">
    <location>
        <begin position="527"/>
        <end position="537"/>
    </location>
</feature>
<evidence type="ECO:0000313" key="10">
    <source>
        <dbReference type="Proteomes" id="UP001346149"/>
    </source>
</evidence>
<feature type="compositionally biased region" description="Basic and acidic residues" evidence="7">
    <location>
        <begin position="471"/>
        <end position="480"/>
    </location>
</feature>
<organism evidence="9 10">
    <name type="scientific">Trapa natans</name>
    <name type="common">Water chestnut</name>
    <dbReference type="NCBI Taxonomy" id="22666"/>
    <lineage>
        <taxon>Eukaryota</taxon>
        <taxon>Viridiplantae</taxon>
        <taxon>Streptophyta</taxon>
        <taxon>Embryophyta</taxon>
        <taxon>Tracheophyta</taxon>
        <taxon>Spermatophyta</taxon>
        <taxon>Magnoliopsida</taxon>
        <taxon>eudicotyledons</taxon>
        <taxon>Gunneridae</taxon>
        <taxon>Pentapetalae</taxon>
        <taxon>rosids</taxon>
        <taxon>malvids</taxon>
        <taxon>Myrtales</taxon>
        <taxon>Lythraceae</taxon>
        <taxon>Trapa</taxon>
    </lineage>
</organism>
<sequence>MVAGAADSAQHPQASSAPVPSSEEEALKRNTDCVYFLASPLTCKKGSECEYRHSDYARVNPRDCWYWLNGNCLNRKCAFRHPPLDGLLGGQAPASSGASLPLQQVVVPPSLHNSYNNSGRQPVPCIFFQKGFCMKGDKCAFLHGTNSIGNKATQATTTMLTGDLSSSKKHLPIIQNCSQEQKVPANSSKPTSLLVKTKPALNAQKNNISGYETGLEKHALPGNIDEEASRPSHPSPTMKESSQIRSRSFNQTLTFNERNFQNDKEAEEHLRESSPGFDVLVDDELGDSGYFHGEDHYGRMGAHDQRNLSSMTEYDMDRPSDYDSLYAVDREMLQDLHAYESYQMLGQFGWDQHQNSSEIISGGLSCREGRDHHVKIEKPDVFGGSDLRHRLSKQRRVNGLRSVVGNNFVPVSLVTEPNHRESSQRDAHHAPFQESSLSGRLKGRIRFPDRSAADDRGMGMEMSRGRLQRGRISDRLKGRLQDGNTSIDGGRHSSGPWNRRDTWNNDDPHFARPKSLSELKSTGKQFRSRESSLHDQQGDADQSFEGPKPLSVLLKRKRGGDTVVAASEGGQSVHVEQISKEMNNSQVIEGLKGSGIAQVTDNDPNILTDKGKDPPLGEEGGMVVEDAAEEDELYGDDQQDGFYDYEQDDDVEYNEDVDNAHEEYLDDEDGDDFAKKAVANVMKQSTQIECNFMRLKGSSLVLSSGEACMCNSNNQFSDSTNNWDRHRGTESSELMNRVKLIK</sequence>
<feature type="region of interest" description="Disordered" evidence="7">
    <location>
        <begin position="599"/>
        <end position="618"/>
    </location>
</feature>
<comment type="caution">
    <text evidence="9">The sequence shown here is derived from an EMBL/GenBank/DDBJ whole genome shotgun (WGS) entry which is preliminary data.</text>
</comment>
<evidence type="ECO:0000256" key="3">
    <source>
        <dbReference type="ARBA" id="ARBA00022771"/>
    </source>
</evidence>
<evidence type="ECO:0000256" key="4">
    <source>
        <dbReference type="ARBA" id="ARBA00022833"/>
    </source>
</evidence>
<feature type="compositionally biased region" description="Basic and acidic residues" evidence="7">
    <location>
        <begin position="498"/>
        <end position="510"/>
    </location>
</feature>
<dbReference type="GO" id="GO:0003677">
    <property type="term" value="F:DNA binding"/>
    <property type="evidence" value="ECO:0007669"/>
    <property type="project" value="UniProtKB-KW"/>
</dbReference>
<feature type="region of interest" description="Disordered" evidence="7">
    <location>
        <begin position="224"/>
        <end position="246"/>
    </location>
</feature>
<feature type="region of interest" description="Disordered" evidence="7">
    <location>
        <begin position="1"/>
        <end position="23"/>
    </location>
</feature>
<dbReference type="FunFam" id="4.10.1000.10:FF:000021">
    <property type="entry name" value="Zinc finger CCCH domain-containing protein 17"/>
    <property type="match status" value="1"/>
</dbReference>
<proteinExistence type="predicted"/>
<evidence type="ECO:0000259" key="8">
    <source>
        <dbReference type="PROSITE" id="PS50103"/>
    </source>
</evidence>
<dbReference type="Pfam" id="PF15663">
    <property type="entry name" value="zf-CCCH_3"/>
    <property type="match status" value="1"/>
</dbReference>
<evidence type="ECO:0000256" key="5">
    <source>
        <dbReference type="ARBA" id="ARBA00023125"/>
    </source>
</evidence>
<evidence type="ECO:0000256" key="7">
    <source>
        <dbReference type="SAM" id="MobiDB-lite"/>
    </source>
</evidence>
<name>A0AAN7MBW1_TRANT</name>
<reference evidence="9 10" key="1">
    <citation type="journal article" date="2023" name="Hortic Res">
        <title>Pangenome of water caltrop reveals structural variations and asymmetric subgenome divergence after allopolyploidization.</title>
        <authorList>
            <person name="Zhang X."/>
            <person name="Chen Y."/>
            <person name="Wang L."/>
            <person name="Yuan Y."/>
            <person name="Fang M."/>
            <person name="Shi L."/>
            <person name="Lu R."/>
            <person name="Comes H.P."/>
            <person name="Ma Y."/>
            <person name="Chen Y."/>
            <person name="Huang G."/>
            <person name="Zhou Y."/>
            <person name="Zheng Z."/>
            <person name="Qiu Y."/>
        </authorList>
    </citation>
    <scope>NUCLEOTIDE SEQUENCE [LARGE SCALE GENOMIC DNA]</scope>
    <source>
        <strain evidence="9">F231</strain>
    </source>
</reference>
<keyword evidence="10" id="KW-1185">Reference proteome</keyword>
<keyword evidence="3 6" id="KW-0863">Zinc-finger</keyword>
<dbReference type="SUPFAM" id="SSF90229">
    <property type="entry name" value="CCCH zinc finger"/>
    <property type="match status" value="1"/>
</dbReference>
<dbReference type="AlphaFoldDB" id="A0AAN7MBW1"/>
<dbReference type="InterPro" id="IPR041686">
    <property type="entry name" value="Znf-CCCH_3"/>
</dbReference>
<feature type="zinc finger region" description="C3H1-type" evidence="6">
    <location>
        <begin position="27"/>
        <end position="56"/>
    </location>
</feature>
<dbReference type="InterPro" id="IPR036855">
    <property type="entry name" value="Znf_CCCH_sf"/>
</dbReference>
<feature type="compositionally biased region" description="Low complexity" evidence="7">
    <location>
        <begin position="1"/>
        <end position="21"/>
    </location>
</feature>
<feature type="zinc finger region" description="C3H1-type" evidence="6">
    <location>
        <begin position="119"/>
        <end position="146"/>
    </location>
</feature>
<evidence type="ECO:0000313" key="9">
    <source>
        <dbReference type="EMBL" id="KAK4793896.1"/>
    </source>
</evidence>
<feature type="compositionally biased region" description="Basic and acidic residues" evidence="7">
    <location>
        <begin position="418"/>
        <end position="431"/>
    </location>
</feature>
<feature type="domain" description="C3H1-type" evidence="8">
    <location>
        <begin position="58"/>
        <end position="84"/>
    </location>
</feature>
<dbReference type="InterPro" id="IPR000571">
    <property type="entry name" value="Znf_CCCH"/>
</dbReference>
<evidence type="ECO:0000256" key="6">
    <source>
        <dbReference type="PROSITE-ProRule" id="PRU00723"/>
    </source>
</evidence>
<dbReference type="PANTHER" id="PTHR15725:SF14">
    <property type="entry name" value="ZINC FINGER CCCH DOMAIN-CONTAINING PROTEIN 11A"/>
    <property type="match status" value="1"/>
</dbReference>
<dbReference type="GO" id="GO:0003729">
    <property type="term" value="F:mRNA binding"/>
    <property type="evidence" value="ECO:0007669"/>
    <property type="project" value="TreeGrafter"/>
</dbReference>
<evidence type="ECO:0000256" key="2">
    <source>
        <dbReference type="ARBA" id="ARBA00022737"/>
    </source>
</evidence>
<dbReference type="SMART" id="SM00356">
    <property type="entry name" value="ZnF_C3H1"/>
    <property type="match status" value="3"/>
</dbReference>
<feature type="compositionally biased region" description="Basic and acidic residues" evidence="7">
    <location>
        <begin position="446"/>
        <end position="458"/>
    </location>
</feature>
<feature type="domain" description="C3H1-type" evidence="8">
    <location>
        <begin position="27"/>
        <end position="56"/>
    </location>
</feature>
<dbReference type="EMBL" id="JAXQNO010000007">
    <property type="protein sequence ID" value="KAK4793896.1"/>
    <property type="molecule type" value="Genomic_DNA"/>
</dbReference>
<keyword evidence="5" id="KW-0238">DNA-binding</keyword>
<keyword evidence="4 6" id="KW-0862">Zinc</keyword>
<keyword evidence="1 6" id="KW-0479">Metal-binding</keyword>
<dbReference type="GO" id="GO:0008270">
    <property type="term" value="F:zinc ion binding"/>
    <property type="evidence" value="ECO:0007669"/>
    <property type="project" value="UniProtKB-KW"/>
</dbReference>
<dbReference type="Pfam" id="PF00642">
    <property type="entry name" value="zf-CCCH"/>
    <property type="match status" value="1"/>
</dbReference>
<gene>
    <name evidence="9" type="ORF">SAY86_011890</name>
</gene>
<accession>A0AAN7MBW1</accession>
<dbReference type="PANTHER" id="PTHR15725">
    <property type="entry name" value="ZN-FINGER, C-X8-C-X5-C-X3-H TYPE-CONTAINING"/>
    <property type="match status" value="1"/>
</dbReference>
<feature type="zinc finger region" description="C3H1-type" evidence="6">
    <location>
        <begin position="58"/>
        <end position="84"/>
    </location>
</feature>